<reference evidence="11 12" key="1">
    <citation type="journal article" date="2008" name="Nature">
        <title>The genome of the model beetle and pest Tribolium castaneum.</title>
        <authorList>
            <consortium name="Tribolium Genome Sequencing Consortium"/>
            <person name="Richards S."/>
            <person name="Gibbs R.A."/>
            <person name="Weinstock G.M."/>
            <person name="Brown S.J."/>
            <person name="Denell R."/>
            <person name="Beeman R.W."/>
            <person name="Gibbs R."/>
            <person name="Beeman R.W."/>
            <person name="Brown S.J."/>
            <person name="Bucher G."/>
            <person name="Friedrich M."/>
            <person name="Grimmelikhuijzen C.J."/>
            <person name="Klingler M."/>
            <person name="Lorenzen M."/>
            <person name="Richards S."/>
            <person name="Roth S."/>
            <person name="Schroder R."/>
            <person name="Tautz D."/>
            <person name="Zdobnov E.M."/>
            <person name="Muzny D."/>
            <person name="Gibbs R.A."/>
            <person name="Weinstock G.M."/>
            <person name="Attaway T."/>
            <person name="Bell S."/>
            <person name="Buhay C.J."/>
            <person name="Chandrabose M.N."/>
            <person name="Chavez D."/>
            <person name="Clerk-Blankenburg K.P."/>
            <person name="Cree A."/>
            <person name="Dao M."/>
            <person name="Davis C."/>
            <person name="Chacko J."/>
            <person name="Dinh H."/>
            <person name="Dugan-Rocha S."/>
            <person name="Fowler G."/>
            <person name="Garner T.T."/>
            <person name="Garnes J."/>
            <person name="Gnirke A."/>
            <person name="Hawes A."/>
            <person name="Hernandez J."/>
            <person name="Hines S."/>
            <person name="Holder M."/>
            <person name="Hume J."/>
            <person name="Jhangiani S.N."/>
            <person name="Joshi V."/>
            <person name="Khan Z.M."/>
            <person name="Jackson L."/>
            <person name="Kovar C."/>
            <person name="Kowis A."/>
            <person name="Lee S."/>
            <person name="Lewis L.R."/>
            <person name="Margolis J."/>
            <person name="Morgan M."/>
            <person name="Nazareth L.V."/>
            <person name="Nguyen N."/>
            <person name="Okwuonu G."/>
            <person name="Parker D."/>
            <person name="Richards S."/>
            <person name="Ruiz S.J."/>
            <person name="Santibanez J."/>
            <person name="Savard J."/>
            <person name="Scherer S.E."/>
            <person name="Schneider B."/>
            <person name="Sodergren E."/>
            <person name="Tautz D."/>
            <person name="Vattahil S."/>
            <person name="Villasana D."/>
            <person name="White C.S."/>
            <person name="Wright R."/>
            <person name="Park Y."/>
            <person name="Beeman R.W."/>
            <person name="Lord J."/>
            <person name="Oppert B."/>
            <person name="Lorenzen M."/>
            <person name="Brown S."/>
            <person name="Wang L."/>
            <person name="Savard J."/>
            <person name="Tautz D."/>
            <person name="Richards S."/>
            <person name="Weinstock G."/>
            <person name="Gibbs R.A."/>
            <person name="Liu Y."/>
            <person name="Worley K."/>
            <person name="Weinstock G."/>
            <person name="Elsik C.G."/>
            <person name="Reese J.T."/>
            <person name="Elhaik E."/>
            <person name="Landan G."/>
            <person name="Graur D."/>
            <person name="Arensburger P."/>
            <person name="Atkinson P."/>
            <person name="Beeman R.W."/>
            <person name="Beidler J."/>
            <person name="Brown S.J."/>
            <person name="Demuth J.P."/>
            <person name="Drury D.W."/>
            <person name="Du Y.Z."/>
            <person name="Fujiwara H."/>
            <person name="Lorenzen M."/>
            <person name="Maselli V."/>
            <person name="Osanai M."/>
            <person name="Park Y."/>
            <person name="Robertson H.M."/>
            <person name="Tu Z."/>
            <person name="Wang J.J."/>
            <person name="Wang S."/>
            <person name="Richards S."/>
            <person name="Song H."/>
            <person name="Zhang L."/>
            <person name="Sodergren E."/>
            <person name="Werner D."/>
            <person name="Stanke M."/>
            <person name="Morgenstern B."/>
            <person name="Solovyev V."/>
            <person name="Kosarev P."/>
            <person name="Brown G."/>
            <person name="Chen H.C."/>
            <person name="Ermolaeva O."/>
            <person name="Hlavina W."/>
            <person name="Kapustin Y."/>
            <person name="Kiryutin B."/>
            <person name="Kitts P."/>
            <person name="Maglott D."/>
            <person name="Pruitt K."/>
            <person name="Sapojnikov V."/>
            <person name="Souvorov A."/>
            <person name="Mackey A.J."/>
            <person name="Waterhouse R.M."/>
            <person name="Wyder S."/>
            <person name="Zdobnov E.M."/>
            <person name="Zdobnov E.M."/>
            <person name="Wyder S."/>
            <person name="Kriventseva E.V."/>
            <person name="Kadowaki T."/>
            <person name="Bork P."/>
            <person name="Aranda M."/>
            <person name="Bao R."/>
            <person name="Beermann A."/>
            <person name="Berns N."/>
            <person name="Bolognesi R."/>
            <person name="Bonneton F."/>
            <person name="Bopp D."/>
            <person name="Brown S.J."/>
            <person name="Bucher G."/>
            <person name="Butts T."/>
            <person name="Chaumot A."/>
            <person name="Denell R.E."/>
            <person name="Ferrier D.E."/>
            <person name="Friedrich M."/>
            <person name="Gordon C.M."/>
            <person name="Jindra M."/>
            <person name="Klingler M."/>
            <person name="Lan Q."/>
            <person name="Lattorff H.M."/>
            <person name="Laudet V."/>
            <person name="von Levetsow C."/>
            <person name="Liu Z."/>
            <person name="Lutz R."/>
            <person name="Lynch J.A."/>
            <person name="da Fonseca R.N."/>
            <person name="Posnien N."/>
            <person name="Reuter R."/>
            <person name="Roth S."/>
            <person name="Savard J."/>
            <person name="Schinko J.B."/>
            <person name="Schmitt C."/>
            <person name="Schoppmeier M."/>
            <person name="Schroder R."/>
            <person name="Shippy T.D."/>
            <person name="Simonnet F."/>
            <person name="Marques-Souza H."/>
            <person name="Tautz D."/>
            <person name="Tomoyasu Y."/>
            <person name="Trauner J."/>
            <person name="Van der Zee M."/>
            <person name="Vervoort M."/>
            <person name="Wittkopp N."/>
            <person name="Wimmer E.A."/>
            <person name="Yang X."/>
            <person name="Jones A.K."/>
            <person name="Sattelle D.B."/>
            <person name="Ebert P.R."/>
            <person name="Nelson D."/>
            <person name="Scott J.G."/>
            <person name="Beeman R.W."/>
            <person name="Muthukrishnan S."/>
            <person name="Kramer K.J."/>
            <person name="Arakane Y."/>
            <person name="Beeman R.W."/>
            <person name="Zhu Q."/>
            <person name="Hogenkamp D."/>
            <person name="Dixit R."/>
            <person name="Oppert B."/>
            <person name="Jiang H."/>
            <person name="Zou Z."/>
            <person name="Marshall J."/>
            <person name="Elpidina E."/>
            <person name="Vinokurov K."/>
            <person name="Oppert C."/>
            <person name="Zou Z."/>
            <person name="Evans J."/>
            <person name="Lu Z."/>
            <person name="Zhao P."/>
            <person name="Sumathipala N."/>
            <person name="Altincicek B."/>
            <person name="Vilcinskas A."/>
            <person name="Williams M."/>
            <person name="Hultmark D."/>
            <person name="Hetru C."/>
            <person name="Jiang H."/>
            <person name="Grimmelikhuijzen C.J."/>
            <person name="Hauser F."/>
            <person name="Cazzamali G."/>
            <person name="Williamson M."/>
            <person name="Park Y."/>
            <person name="Li B."/>
            <person name="Tanaka Y."/>
            <person name="Predel R."/>
            <person name="Neupert S."/>
            <person name="Schachtner J."/>
            <person name="Verleyen P."/>
            <person name="Raible F."/>
            <person name="Bork P."/>
            <person name="Friedrich M."/>
            <person name="Walden K.K."/>
            <person name="Robertson H.M."/>
            <person name="Angeli S."/>
            <person name="Foret S."/>
            <person name="Bucher G."/>
            <person name="Schuetz S."/>
            <person name="Maleszka R."/>
            <person name="Wimmer E.A."/>
            <person name="Beeman R.W."/>
            <person name="Lorenzen M."/>
            <person name="Tomoyasu Y."/>
            <person name="Miller S.C."/>
            <person name="Grossmann D."/>
            <person name="Bucher G."/>
        </authorList>
    </citation>
    <scope>NUCLEOTIDE SEQUENCE [LARGE SCALE GENOMIC DNA]</scope>
    <source>
        <strain evidence="11 12">Georgia GA2</strain>
    </source>
</reference>
<keyword evidence="4 10" id="KW-0812">Transmembrane</keyword>
<dbReference type="eggNOG" id="ENOG502SAW0">
    <property type="taxonomic scope" value="Eukaryota"/>
</dbReference>
<keyword evidence="2" id="KW-1003">Cell membrane</keyword>
<dbReference type="PANTHER" id="PTHR21137:SF35">
    <property type="entry name" value="ODORANT RECEPTOR 19A-RELATED"/>
    <property type="match status" value="1"/>
</dbReference>
<evidence type="ECO:0000256" key="8">
    <source>
        <dbReference type="ARBA" id="ARBA00023170"/>
    </source>
</evidence>
<dbReference type="PANTHER" id="PTHR21137">
    <property type="entry name" value="ODORANT RECEPTOR"/>
    <property type="match status" value="1"/>
</dbReference>
<evidence type="ECO:0000313" key="11">
    <source>
        <dbReference type="EMBL" id="EFA10799.2"/>
    </source>
</evidence>
<protein>
    <submittedName>
        <fullName evidence="11">Odorant receptor 24</fullName>
    </submittedName>
</protein>
<reference evidence="11 12" key="2">
    <citation type="journal article" date="2010" name="Nucleic Acids Res.">
        <title>BeetleBase in 2010: revisions to provide comprehensive genomic information for Tribolium castaneum.</title>
        <authorList>
            <person name="Kim H.S."/>
            <person name="Murphy T."/>
            <person name="Xia J."/>
            <person name="Caragea D."/>
            <person name="Park Y."/>
            <person name="Beeman R.W."/>
            <person name="Lorenzen M.D."/>
            <person name="Butcher S."/>
            <person name="Manak J.R."/>
            <person name="Brown S.J."/>
        </authorList>
    </citation>
    <scope>GENOME REANNOTATION</scope>
    <source>
        <strain evidence="11 12">Georgia GA2</strain>
    </source>
</reference>
<evidence type="ECO:0000256" key="3">
    <source>
        <dbReference type="ARBA" id="ARBA00022606"/>
    </source>
</evidence>
<dbReference type="AlphaFoldDB" id="D6X0I7"/>
<dbReference type="FunCoup" id="D6X0I7">
    <property type="interactions" value="61"/>
</dbReference>
<proteinExistence type="predicted"/>
<dbReference type="GO" id="GO:0005886">
    <property type="term" value="C:plasma membrane"/>
    <property type="evidence" value="ECO:0000318"/>
    <property type="project" value="GO_Central"/>
</dbReference>
<dbReference type="OMA" id="WYSANIR"/>
<sequence>MRRLKKLLLVDIRQKLFKPRNRQQVVMVQSRVNFWKKIYFMFTGMGVATMFFWALFPIMDGTVKEHRLPFLAWYPFSVNKSPFYEITYIYQIVSVFFIVIVNMNSDMLLVALMNILGVQCDLLCDNLKNIQFRERINEEFLRCVNHHMQILSYASDCNKFFNTIVLAQFFTTVVSLGLTMYQLTIVTPFTSEFYSFIVYGGAVLMEIFLYCWFGNEVEFKSLNIPFASFGFDWTIGSVGLQKNLIIFIAKSQRPIRMSALNLFHLSLETFVKILRTAYSYFALLNNVNSLN</sequence>
<evidence type="ECO:0000256" key="1">
    <source>
        <dbReference type="ARBA" id="ARBA00004651"/>
    </source>
</evidence>
<dbReference type="GO" id="GO:0050911">
    <property type="term" value="P:detection of chemical stimulus involved in sensory perception of smell"/>
    <property type="evidence" value="ECO:0000318"/>
    <property type="project" value="GO_Central"/>
</dbReference>
<comment type="subcellular location">
    <subcellularLocation>
        <location evidence="1">Cell membrane</location>
        <topology evidence="1">Multi-pass membrane protein</topology>
    </subcellularLocation>
</comment>
<evidence type="ECO:0000256" key="7">
    <source>
        <dbReference type="ARBA" id="ARBA00023136"/>
    </source>
</evidence>
<dbReference type="InterPro" id="IPR004117">
    <property type="entry name" value="7tm6_olfct_rcpt"/>
</dbReference>
<dbReference type="Proteomes" id="UP000007266">
    <property type="component" value="Linkage group 9"/>
</dbReference>
<dbReference type="GO" id="GO:0004984">
    <property type="term" value="F:olfactory receptor activity"/>
    <property type="evidence" value="ECO:0000318"/>
    <property type="project" value="GO_Central"/>
</dbReference>
<dbReference type="InParanoid" id="D6X0I7"/>
<dbReference type="Pfam" id="PF02949">
    <property type="entry name" value="7tm_6"/>
    <property type="match status" value="1"/>
</dbReference>
<dbReference type="GO" id="GO:0005549">
    <property type="term" value="F:odorant binding"/>
    <property type="evidence" value="ECO:0007669"/>
    <property type="project" value="InterPro"/>
</dbReference>
<name>D6X0I7_TRICA</name>
<keyword evidence="5" id="KW-0552">Olfaction</keyword>
<dbReference type="GO" id="GO:0007165">
    <property type="term" value="P:signal transduction"/>
    <property type="evidence" value="ECO:0007669"/>
    <property type="project" value="UniProtKB-KW"/>
</dbReference>
<keyword evidence="8 11" id="KW-0675">Receptor</keyword>
<feature type="transmembrane region" description="Helical" evidence="10">
    <location>
        <begin position="193"/>
        <end position="213"/>
    </location>
</feature>
<evidence type="ECO:0000256" key="5">
    <source>
        <dbReference type="ARBA" id="ARBA00022725"/>
    </source>
</evidence>
<evidence type="ECO:0000256" key="4">
    <source>
        <dbReference type="ARBA" id="ARBA00022692"/>
    </source>
</evidence>
<accession>D6X0I7</accession>
<keyword evidence="6 10" id="KW-1133">Transmembrane helix</keyword>
<evidence type="ECO:0000256" key="10">
    <source>
        <dbReference type="SAM" id="Phobius"/>
    </source>
</evidence>
<evidence type="ECO:0000256" key="6">
    <source>
        <dbReference type="ARBA" id="ARBA00022989"/>
    </source>
</evidence>
<evidence type="ECO:0000256" key="2">
    <source>
        <dbReference type="ARBA" id="ARBA00022475"/>
    </source>
</evidence>
<feature type="transmembrane region" description="Helical" evidence="10">
    <location>
        <begin position="83"/>
        <end position="103"/>
    </location>
</feature>
<feature type="transmembrane region" description="Helical" evidence="10">
    <location>
        <begin position="160"/>
        <end position="181"/>
    </location>
</feature>
<dbReference type="HOGENOM" id="CLU_033399_6_2_1"/>
<organism evidence="11 12">
    <name type="scientific">Tribolium castaneum</name>
    <name type="common">Red flour beetle</name>
    <dbReference type="NCBI Taxonomy" id="7070"/>
    <lineage>
        <taxon>Eukaryota</taxon>
        <taxon>Metazoa</taxon>
        <taxon>Ecdysozoa</taxon>
        <taxon>Arthropoda</taxon>
        <taxon>Hexapoda</taxon>
        <taxon>Insecta</taxon>
        <taxon>Pterygota</taxon>
        <taxon>Neoptera</taxon>
        <taxon>Endopterygota</taxon>
        <taxon>Coleoptera</taxon>
        <taxon>Polyphaga</taxon>
        <taxon>Cucujiformia</taxon>
        <taxon>Tenebrionidae</taxon>
        <taxon>Tenebrionidae incertae sedis</taxon>
        <taxon>Tribolium</taxon>
    </lineage>
</organism>
<gene>
    <name evidence="11" type="primary">AUGUSTUS-3.0.2_30304</name>
    <name evidence="11" type="ORF">TcasGA2_TC030304</name>
</gene>
<dbReference type="EMBL" id="KQ971371">
    <property type="protein sequence ID" value="EFA10799.2"/>
    <property type="molecule type" value="Genomic_DNA"/>
</dbReference>
<keyword evidence="9" id="KW-0807">Transducer</keyword>
<evidence type="ECO:0000256" key="9">
    <source>
        <dbReference type="ARBA" id="ARBA00023224"/>
    </source>
</evidence>
<keyword evidence="7 10" id="KW-0472">Membrane</keyword>
<evidence type="ECO:0000313" key="12">
    <source>
        <dbReference type="Proteomes" id="UP000007266"/>
    </source>
</evidence>
<keyword evidence="3" id="KW-0716">Sensory transduction</keyword>
<feature type="transmembrane region" description="Helical" evidence="10">
    <location>
        <begin position="38"/>
        <end position="59"/>
    </location>
</feature>
<keyword evidence="12" id="KW-1185">Reference proteome</keyword>